<dbReference type="Gene3D" id="2.70.150.10">
    <property type="entry name" value="Calcium-transporting ATPase, cytoplasmic transduction domain A"/>
    <property type="match status" value="1"/>
</dbReference>
<evidence type="ECO:0000256" key="6">
    <source>
        <dbReference type="ARBA" id="ARBA00022741"/>
    </source>
</evidence>
<dbReference type="FunFam" id="3.40.50.1000:FF:000028">
    <property type="entry name" value="Calcium-transporting P-type ATPase, putative"/>
    <property type="match status" value="1"/>
</dbReference>
<sequence length="875" mass="94829">MDKEGGAAMKNAGLTEQEAARRLEEYGPNVLRGEKREGILQRFLAQLNDPLIFVLLVAAAISILLREWEDMGIILAVVILNGTVGVIQEGKAQKALEALKDLAAPHALVCREGKVREIEAKKLVPGDLVLLDAGRQVPADIRLTEAVNLKVEESALTGESVPVSRKQGQAVYQSTYVTYGRGQGIVEATGMNTAIGKIASALRQKVPGMTPLQQKLAVMGKLLSAVTVALCLLLFAAAVMQRRDVGEMLLTAISLAVAAVPEGLPAIVTIVLALSVSRMVKIHTIVRKLPAVETLGAVTVVCSDKTGTLTQNQMQVVSCYAEGRFWEGRELTPAGKKEFFQAMVLCNDAVREEGQRMGDPSELALLDLAAGFSLFRSVCEEEQPRIGELPFDSQRKMMTTLHRRGNEKISYTKGAPDRVLARCTRVWQEGQTIPLTREEKKKILNALDSMAGRALRVMALAMGPQAGDLREQELVFLGLAGMEDPVRPEARGAVEKFARAGVRTVMITGDYLDTALAIARQLGIAREKSQCMTGEQLDNCSEGELRRRLPELSVFARVSPEHKVRIVRALQGTGELVAMTGDGVNDAPSLKMADIGVAMGKKGTDVAKEAADMVLTDDNFATIQKAMEEGRGIYENIRKSILFLLSSNFGEVLTMFLSVLAGLPAALKASHILWINLITDSLPALALGTDRGDTARMMERPPRKREEGIFADGGLACTLFYGLLIGGVSLAAFLKLPCYWLAVSGQSFSLEGLMSAFGAPGLLPRAQTYAFTVLGVSQLFHAIGMRDVNTSVFRGHRRNPLMILSVLLGIGLQVLVTEVPYFIRLFGTARLSLGEWCGLLFLALMPLAAHELLLALSKLQKRQSHKEQTAEPGKV</sequence>
<keyword evidence="4" id="KW-0597">Phosphoprotein</keyword>
<dbReference type="Pfam" id="PF13246">
    <property type="entry name" value="Cation_ATPase"/>
    <property type="match status" value="1"/>
</dbReference>
<dbReference type="InterPro" id="IPR008250">
    <property type="entry name" value="ATPase_P-typ_transduc_dom_A_sf"/>
</dbReference>
<feature type="transmembrane region" description="Helical" evidence="11">
    <location>
        <begin position="641"/>
        <end position="663"/>
    </location>
</feature>
<dbReference type="Pfam" id="PF08282">
    <property type="entry name" value="Hydrolase_3"/>
    <property type="match status" value="1"/>
</dbReference>
<feature type="transmembrane region" description="Helical" evidence="11">
    <location>
        <begin position="43"/>
        <end position="65"/>
    </location>
</feature>
<evidence type="ECO:0000256" key="3">
    <source>
        <dbReference type="ARBA" id="ARBA00008804"/>
    </source>
</evidence>
<dbReference type="InterPro" id="IPR044492">
    <property type="entry name" value="P_typ_ATPase_HD_dom"/>
</dbReference>
<dbReference type="Gene3D" id="3.40.1110.10">
    <property type="entry name" value="Calcium-transporting ATPase, cytoplasmic domain N"/>
    <property type="match status" value="1"/>
</dbReference>
<dbReference type="FunFam" id="2.70.150.10:FF:000042">
    <property type="entry name" value="Plasma membrane ATPase"/>
    <property type="match status" value="1"/>
</dbReference>
<dbReference type="SFLD" id="SFLDF00027">
    <property type="entry name" value="p-type_atpase"/>
    <property type="match status" value="1"/>
</dbReference>
<dbReference type="InterPro" id="IPR001757">
    <property type="entry name" value="P_typ_ATPase"/>
</dbReference>
<feature type="transmembrane region" description="Helical" evidence="11">
    <location>
        <begin position="71"/>
        <end position="87"/>
    </location>
</feature>
<feature type="transmembrane region" description="Helical" evidence="11">
    <location>
        <begin position="801"/>
        <end position="823"/>
    </location>
</feature>
<evidence type="ECO:0000256" key="4">
    <source>
        <dbReference type="ARBA" id="ARBA00022553"/>
    </source>
</evidence>
<reference evidence="13" key="2">
    <citation type="journal article" date="2021" name="PeerJ">
        <title>Extensive microbial diversity within the chicken gut microbiome revealed by metagenomics and culture.</title>
        <authorList>
            <person name="Gilroy R."/>
            <person name="Ravi A."/>
            <person name="Getino M."/>
            <person name="Pursley I."/>
            <person name="Horton D.L."/>
            <person name="Alikhan N.F."/>
            <person name="Baker D."/>
            <person name="Gharbi K."/>
            <person name="Hall N."/>
            <person name="Watson M."/>
            <person name="Adriaenssens E.M."/>
            <person name="Foster-Nyarko E."/>
            <person name="Jarju S."/>
            <person name="Secka A."/>
            <person name="Antonio M."/>
            <person name="Oren A."/>
            <person name="Chaudhuri R.R."/>
            <person name="La Ragione R."/>
            <person name="Hildebrand F."/>
            <person name="Pallen M.J."/>
        </authorList>
    </citation>
    <scope>NUCLEOTIDE SEQUENCE</scope>
    <source>
        <strain evidence="13">ChiSxjej1B13-7041</strain>
    </source>
</reference>
<comment type="subcellular location">
    <subcellularLocation>
        <location evidence="1">Membrane</location>
        <topology evidence="1">Multi-pass membrane protein</topology>
    </subcellularLocation>
</comment>
<keyword evidence="5 11" id="KW-0812">Transmembrane</keyword>
<dbReference type="PROSITE" id="PS00154">
    <property type="entry name" value="ATPASE_E1_E2"/>
    <property type="match status" value="1"/>
</dbReference>
<reference evidence="13" key="1">
    <citation type="submission" date="2020-10" db="EMBL/GenBank/DDBJ databases">
        <authorList>
            <person name="Gilroy R."/>
        </authorList>
    </citation>
    <scope>NUCLEOTIDE SEQUENCE</scope>
    <source>
        <strain evidence="13">ChiSxjej1B13-7041</strain>
    </source>
</reference>
<dbReference type="SUPFAM" id="SSF56784">
    <property type="entry name" value="HAD-like"/>
    <property type="match status" value="1"/>
</dbReference>
<dbReference type="Gene3D" id="3.40.50.1000">
    <property type="entry name" value="HAD superfamily/HAD-like"/>
    <property type="match status" value="1"/>
</dbReference>
<dbReference type="Proteomes" id="UP000886841">
    <property type="component" value="Unassembled WGS sequence"/>
</dbReference>
<dbReference type="InterPro" id="IPR059000">
    <property type="entry name" value="ATPase_P-type_domA"/>
</dbReference>
<dbReference type="InterPro" id="IPR023298">
    <property type="entry name" value="ATPase_P-typ_TM_dom_sf"/>
</dbReference>
<protein>
    <submittedName>
        <fullName evidence="13">Cation-translocating P-type ATPase</fullName>
    </submittedName>
</protein>
<dbReference type="PRINTS" id="PR00119">
    <property type="entry name" value="CATATPASE"/>
</dbReference>
<keyword evidence="7" id="KW-0067">ATP-binding</keyword>
<feature type="transmembrane region" description="Helical" evidence="11">
    <location>
        <begin position="762"/>
        <end position="780"/>
    </location>
</feature>
<dbReference type="NCBIfam" id="TIGR01494">
    <property type="entry name" value="ATPase_P-type"/>
    <property type="match status" value="2"/>
</dbReference>
<dbReference type="InterPro" id="IPR004014">
    <property type="entry name" value="ATPase_P-typ_cation-transptr_N"/>
</dbReference>
<dbReference type="InterPro" id="IPR023299">
    <property type="entry name" value="ATPase_P-typ_cyto_dom_N"/>
</dbReference>
<dbReference type="GO" id="GO:0016887">
    <property type="term" value="F:ATP hydrolysis activity"/>
    <property type="evidence" value="ECO:0007669"/>
    <property type="project" value="InterPro"/>
</dbReference>
<organism evidence="13 14">
    <name type="scientific">Candidatus Egerieimonas intestinavium</name>
    <dbReference type="NCBI Taxonomy" id="2840777"/>
    <lineage>
        <taxon>Bacteria</taxon>
        <taxon>Bacillati</taxon>
        <taxon>Bacillota</taxon>
        <taxon>Clostridia</taxon>
        <taxon>Lachnospirales</taxon>
        <taxon>Lachnospiraceae</taxon>
        <taxon>Lachnospiraceae incertae sedis</taxon>
        <taxon>Candidatus Egerieimonas</taxon>
    </lineage>
</organism>
<evidence type="ECO:0000256" key="2">
    <source>
        <dbReference type="ARBA" id="ARBA00005675"/>
    </source>
</evidence>
<dbReference type="SFLD" id="SFLDS00003">
    <property type="entry name" value="Haloacid_Dehalogenase"/>
    <property type="match status" value="1"/>
</dbReference>
<dbReference type="Pfam" id="PF00689">
    <property type="entry name" value="Cation_ATPase_C"/>
    <property type="match status" value="1"/>
</dbReference>
<evidence type="ECO:0000313" key="13">
    <source>
        <dbReference type="EMBL" id="HIR92498.1"/>
    </source>
</evidence>
<dbReference type="FunFam" id="3.40.50.1000:FF:000001">
    <property type="entry name" value="Phospholipid-transporting ATPase IC"/>
    <property type="match status" value="1"/>
</dbReference>
<feature type="transmembrane region" description="Helical" evidence="11">
    <location>
        <begin position="669"/>
        <end position="688"/>
    </location>
</feature>
<dbReference type="AlphaFoldDB" id="A0A9D1EIC3"/>
<dbReference type="Gene3D" id="1.20.1110.10">
    <property type="entry name" value="Calcium-transporting ATPase, transmembrane domain"/>
    <property type="match status" value="1"/>
</dbReference>
<feature type="transmembrane region" description="Helical" evidence="11">
    <location>
        <begin position="709"/>
        <end position="742"/>
    </location>
</feature>
<feature type="domain" description="Cation-transporting P-type ATPase N-terminal" evidence="12">
    <location>
        <begin position="5"/>
        <end position="67"/>
    </location>
</feature>
<dbReference type="InterPro" id="IPR036412">
    <property type="entry name" value="HAD-like_sf"/>
</dbReference>
<keyword evidence="10 11" id="KW-0472">Membrane</keyword>
<evidence type="ECO:0000256" key="7">
    <source>
        <dbReference type="ARBA" id="ARBA00022840"/>
    </source>
</evidence>
<feature type="transmembrane region" description="Helical" evidence="11">
    <location>
        <begin position="252"/>
        <end position="274"/>
    </location>
</feature>
<comment type="caution">
    <text evidence="13">The sequence shown here is derived from an EMBL/GenBank/DDBJ whole genome shotgun (WGS) entry which is preliminary data.</text>
</comment>
<keyword evidence="9 11" id="KW-1133">Transmembrane helix</keyword>
<dbReference type="InterPro" id="IPR018303">
    <property type="entry name" value="ATPase_P-typ_P_site"/>
</dbReference>
<dbReference type="PANTHER" id="PTHR42861">
    <property type="entry name" value="CALCIUM-TRANSPORTING ATPASE"/>
    <property type="match status" value="1"/>
</dbReference>
<feature type="transmembrane region" description="Helical" evidence="11">
    <location>
        <begin position="222"/>
        <end position="240"/>
    </location>
</feature>
<dbReference type="SUPFAM" id="SSF81660">
    <property type="entry name" value="Metal cation-transporting ATPase, ATP-binding domain N"/>
    <property type="match status" value="1"/>
</dbReference>
<evidence type="ECO:0000256" key="8">
    <source>
        <dbReference type="ARBA" id="ARBA00022967"/>
    </source>
</evidence>
<evidence type="ECO:0000256" key="11">
    <source>
        <dbReference type="SAM" id="Phobius"/>
    </source>
</evidence>
<dbReference type="SUPFAM" id="SSF81653">
    <property type="entry name" value="Calcium ATPase, transduction domain A"/>
    <property type="match status" value="1"/>
</dbReference>
<dbReference type="Pfam" id="PF00122">
    <property type="entry name" value="E1-E2_ATPase"/>
    <property type="match status" value="1"/>
</dbReference>
<evidence type="ECO:0000256" key="10">
    <source>
        <dbReference type="ARBA" id="ARBA00023136"/>
    </source>
</evidence>
<feature type="transmembrane region" description="Helical" evidence="11">
    <location>
        <begin position="838"/>
        <end position="856"/>
    </location>
</feature>
<dbReference type="InterPro" id="IPR023214">
    <property type="entry name" value="HAD_sf"/>
</dbReference>
<dbReference type="SUPFAM" id="SSF81665">
    <property type="entry name" value="Calcium ATPase, transmembrane domain M"/>
    <property type="match status" value="1"/>
</dbReference>
<dbReference type="SFLD" id="SFLDG00002">
    <property type="entry name" value="C1.7:_P-type_atpase_like"/>
    <property type="match status" value="1"/>
</dbReference>
<dbReference type="EMBL" id="DVHU01000031">
    <property type="protein sequence ID" value="HIR92498.1"/>
    <property type="molecule type" value="Genomic_DNA"/>
</dbReference>
<evidence type="ECO:0000256" key="1">
    <source>
        <dbReference type="ARBA" id="ARBA00004141"/>
    </source>
</evidence>
<proteinExistence type="inferred from homology"/>
<evidence type="ECO:0000256" key="5">
    <source>
        <dbReference type="ARBA" id="ARBA00022692"/>
    </source>
</evidence>
<gene>
    <name evidence="13" type="ORF">IAB98_03620</name>
</gene>
<dbReference type="PRINTS" id="PR00120">
    <property type="entry name" value="HATPASE"/>
</dbReference>
<evidence type="ECO:0000259" key="12">
    <source>
        <dbReference type="SMART" id="SM00831"/>
    </source>
</evidence>
<keyword evidence="6" id="KW-0547">Nucleotide-binding</keyword>
<name>A0A9D1EIC3_9FIRM</name>
<dbReference type="GO" id="GO:0005524">
    <property type="term" value="F:ATP binding"/>
    <property type="evidence" value="ECO:0007669"/>
    <property type="project" value="UniProtKB-KW"/>
</dbReference>
<evidence type="ECO:0000256" key="9">
    <source>
        <dbReference type="ARBA" id="ARBA00022989"/>
    </source>
</evidence>
<accession>A0A9D1EIC3</accession>
<comment type="similarity">
    <text evidence="2">Belongs to the cation transport ATPase (P-type) (TC 3.A.3) family. Type IIA subfamily.</text>
</comment>
<keyword evidence="8" id="KW-1278">Translocase</keyword>
<comment type="similarity">
    <text evidence="3">Belongs to the cation transport ATPase (P-type) (TC 3.A.3) family. Type IIIA subfamily.</text>
</comment>
<dbReference type="SMART" id="SM00831">
    <property type="entry name" value="Cation_ATPase_N"/>
    <property type="match status" value="1"/>
</dbReference>
<evidence type="ECO:0000313" key="14">
    <source>
        <dbReference type="Proteomes" id="UP000886841"/>
    </source>
</evidence>
<dbReference type="Pfam" id="PF00690">
    <property type="entry name" value="Cation_ATPase_N"/>
    <property type="match status" value="1"/>
</dbReference>
<dbReference type="GO" id="GO:0016020">
    <property type="term" value="C:membrane"/>
    <property type="evidence" value="ECO:0007669"/>
    <property type="project" value="UniProtKB-SubCell"/>
</dbReference>
<dbReference type="InterPro" id="IPR006068">
    <property type="entry name" value="ATPase_P-typ_cation-transptr_C"/>
</dbReference>